<feature type="compositionally biased region" description="Basic residues" evidence="1">
    <location>
        <begin position="676"/>
        <end position="685"/>
    </location>
</feature>
<proteinExistence type="predicted"/>
<evidence type="ECO:0000313" key="3">
    <source>
        <dbReference type="EMBL" id="SSX21476.1"/>
    </source>
</evidence>
<gene>
    <name evidence="3" type="primary">CSON004699</name>
</gene>
<dbReference type="EMBL" id="UFQT01000195">
    <property type="protein sequence ID" value="SSX21476.1"/>
    <property type="molecule type" value="Genomic_DNA"/>
</dbReference>
<name>A0A336LTV1_CULSO</name>
<organism evidence="3">
    <name type="scientific">Culicoides sonorensis</name>
    <name type="common">Biting midge</name>
    <dbReference type="NCBI Taxonomy" id="179676"/>
    <lineage>
        <taxon>Eukaryota</taxon>
        <taxon>Metazoa</taxon>
        <taxon>Ecdysozoa</taxon>
        <taxon>Arthropoda</taxon>
        <taxon>Hexapoda</taxon>
        <taxon>Insecta</taxon>
        <taxon>Pterygota</taxon>
        <taxon>Neoptera</taxon>
        <taxon>Endopterygota</taxon>
        <taxon>Diptera</taxon>
        <taxon>Nematocera</taxon>
        <taxon>Chironomoidea</taxon>
        <taxon>Ceratopogonidae</taxon>
        <taxon>Ceratopogoninae</taxon>
        <taxon>Culicoides</taxon>
        <taxon>Monoculicoides</taxon>
    </lineage>
</organism>
<reference evidence="3" key="2">
    <citation type="submission" date="2018-07" db="EMBL/GenBank/DDBJ databases">
        <authorList>
            <person name="Quirk P.G."/>
            <person name="Krulwich T.A."/>
        </authorList>
    </citation>
    <scope>NUCLEOTIDE SEQUENCE</scope>
</reference>
<feature type="compositionally biased region" description="Polar residues" evidence="1">
    <location>
        <begin position="686"/>
        <end position="696"/>
    </location>
</feature>
<accession>A0A336LTV1</accession>
<dbReference type="AlphaFoldDB" id="A0A336LTV1"/>
<dbReference type="VEuPathDB" id="VectorBase:CSON004699"/>
<sequence length="833" mass="95503">MKRKRSSQNSHTTDLCGSFLVNVLDLSKILNGKNKSKTVHKLTCLKELLELSPGSTSSSSSPISDNQDDNTIVISDSESEDKPMNSEIVNEMPQEIGTEIKSDSLVQEDELKIKKETLFDHKKVSRFKKVKKRTSSCSDESDDDEKSEISKIKNYVKESLLQGLAINSHKLKAQVKQEPVELDMDDEEPDVDNAPVQEPETASSVLEKCDIIEEDKKVIKPDSKKMNSTSVTRKHIRLTNRRNSSYQGKRLLRHYRNLKKRPRLSRLIELKSRTNSKPKYQPKTQEIFELSEPENEEEISSQVEYFEVDHETKETGVQVQEMALSEEETIPVEETLPSSTTNDQEISALSKIEELKVQITEDETTVYITILDGSTSIPDVLQVLRCSTPDDAEIGKIIECDDEILNVVDIEDEENPYFSQLEYKSCYTNASSTTGTNVKTLYGIITYPEVKKNLINAFGSQTIPNKKGQKTESPYSYKTINDSVYTLAPTNCNYINHVHWTNTYPLSFVTNDESHKHLCVLKELYAKDLHEDYQISHQPIEMRCNAEYLPKSKNHQSEMPKTTMENSYPYIPPITTSYFPYNYNESQSSTSSLQRHSISTFSSSSYSCGGTSTVRRNTMPLAQPVNVSYARKYMDQQQYHHSNSKQQNYASYQGHNRYGYQTNHHYKQQYGTSNKHSSRHHHHRQSTSYQTNTQPQQSLSFIDIPIHTPGYNIKIPPLRIPITAIAPQLQQQQQPAPPQNACVSPSSYDYSYSYNSNNRYSDLAPIAPVSPPYHSSYHNFNSNTNNYNNYNNYNLNHNNYHHPTPNRYQYSAQSPNIMKNLLQMEPKSRFVWS</sequence>
<feature type="region of interest" description="Disordered" evidence="1">
    <location>
        <begin position="669"/>
        <end position="696"/>
    </location>
</feature>
<dbReference type="EMBL" id="UFQS01000195">
    <property type="protein sequence ID" value="SSX01096.1"/>
    <property type="molecule type" value="Genomic_DNA"/>
</dbReference>
<reference evidence="2" key="1">
    <citation type="submission" date="2018-04" db="EMBL/GenBank/DDBJ databases">
        <authorList>
            <person name="Go L.Y."/>
            <person name="Mitchell J.A."/>
        </authorList>
    </citation>
    <scope>NUCLEOTIDE SEQUENCE</scope>
    <source>
        <tissue evidence="2">Whole organism</tissue>
    </source>
</reference>
<evidence type="ECO:0000313" key="2">
    <source>
        <dbReference type="EMBL" id="SSX01096.1"/>
    </source>
</evidence>
<evidence type="ECO:0000256" key="1">
    <source>
        <dbReference type="SAM" id="MobiDB-lite"/>
    </source>
</evidence>
<protein>
    <submittedName>
        <fullName evidence="3">CSON004699 protein</fullName>
    </submittedName>
</protein>